<feature type="domain" description="DUF6924" evidence="1">
    <location>
        <begin position="37"/>
        <end position="112"/>
    </location>
</feature>
<gene>
    <name evidence="2" type="ORF">BU16DRAFT_533837</name>
</gene>
<evidence type="ECO:0000313" key="3">
    <source>
        <dbReference type="Proteomes" id="UP000799750"/>
    </source>
</evidence>
<keyword evidence="3" id="KW-1185">Reference proteome</keyword>
<dbReference type="InterPro" id="IPR053832">
    <property type="entry name" value="DUF6924"/>
</dbReference>
<accession>A0A6A6RCE9</accession>
<protein>
    <recommendedName>
        <fullName evidence="1">DUF6924 domain-containing protein</fullName>
    </recommendedName>
</protein>
<dbReference type="Proteomes" id="UP000799750">
    <property type="component" value="Unassembled WGS sequence"/>
</dbReference>
<sequence length="272" mass="30790">MPVDVDAVLGALKTGPPYLKIEWDHFRLAANFDSHIGKSVVKIVDYHRNDPNSGGQYFIIIDDPKWEPKSDVFVVTLDEEGAPDVLRLPIGEASSACTNLDIANMKWNDWFNWDKNERFVRQGYKHFPELPAGVFNLANGDGAEDGDEEAFKDIMKTINAGINKRRSEDHDPQIARYIDKDTLGSDEDADVLNQTWPSVLIIVDQPALDTKNVLAIHVDPNTWARLDECRLAAEVAGEYLRWMGMGFCKWRQWDVIMGPKLEEAMEELSVAE</sequence>
<proteinExistence type="predicted"/>
<organism evidence="2 3">
    <name type="scientific">Lophium mytilinum</name>
    <dbReference type="NCBI Taxonomy" id="390894"/>
    <lineage>
        <taxon>Eukaryota</taxon>
        <taxon>Fungi</taxon>
        <taxon>Dikarya</taxon>
        <taxon>Ascomycota</taxon>
        <taxon>Pezizomycotina</taxon>
        <taxon>Dothideomycetes</taxon>
        <taxon>Pleosporomycetidae</taxon>
        <taxon>Mytilinidiales</taxon>
        <taxon>Mytilinidiaceae</taxon>
        <taxon>Lophium</taxon>
    </lineage>
</organism>
<name>A0A6A6RCE9_9PEZI</name>
<dbReference type="EMBL" id="MU004182">
    <property type="protein sequence ID" value="KAF2501127.1"/>
    <property type="molecule type" value="Genomic_DNA"/>
</dbReference>
<dbReference type="Pfam" id="PF21962">
    <property type="entry name" value="DUF6924"/>
    <property type="match status" value="1"/>
</dbReference>
<dbReference type="AlphaFoldDB" id="A0A6A6RCE9"/>
<evidence type="ECO:0000313" key="2">
    <source>
        <dbReference type="EMBL" id="KAF2501127.1"/>
    </source>
</evidence>
<evidence type="ECO:0000259" key="1">
    <source>
        <dbReference type="Pfam" id="PF21962"/>
    </source>
</evidence>
<reference evidence="2" key="1">
    <citation type="journal article" date="2020" name="Stud. Mycol.">
        <title>101 Dothideomycetes genomes: a test case for predicting lifestyles and emergence of pathogens.</title>
        <authorList>
            <person name="Haridas S."/>
            <person name="Albert R."/>
            <person name="Binder M."/>
            <person name="Bloem J."/>
            <person name="Labutti K."/>
            <person name="Salamov A."/>
            <person name="Andreopoulos B."/>
            <person name="Baker S."/>
            <person name="Barry K."/>
            <person name="Bills G."/>
            <person name="Bluhm B."/>
            <person name="Cannon C."/>
            <person name="Castanera R."/>
            <person name="Culley D."/>
            <person name="Daum C."/>
            <person name="Ezra D."/>
            <person name="Gonzalez J."/>
            <person name="Henrissat B."/>
            <person name="Kuo A."/>
            <person name="Liang C."/>
            <person name="Lipzen A."/>
            <person name="Lutzoni F."/>
            <person name="Magnuson J."/>
            <person name="Mondo S."/>
            <person name="Nolan M."/>
            <person name="Ohm R."/>
            <person name="Pangilinan J."/>
            <person name="Park H.-J."/>
            <person name="Ramirez L."/>
            <person name="Alfaro M."/>
            <person name="Sun H."/>
            <person name="Tritt A."/>
            <person name="Yoshinaga Y."/>
            <person name="Zwiers L.-H."/>
            <person name="Turgeon B."/>
            <person name="Goodwin S."/>
            <person name="Spatafora J."/>
            <person name="Crous P."/>
            <person name="Grigoriev I."/>
        </authorList>
    </citation>
    <scope>NUCLEOTIDE SEQUENCE</scope>
    <source>
        <strain evidence="2">CBS 269.34</strain>
    </source>
</reference>